<gene>
    <name evidence="2" type="ORF">E2F50_11045</name>
</gene>
<organism evidence="2 3">
    <name type="scientific">Rhizobium deserti</name>
    <dbReference type="NCBI Taxonomy" id="2547961"/>
    <lineage>
        <taxon>Bacteria</taxon>
        <taxon>Pseudomonadati</taxon>
        <taxon>Pseudomonadota</taxon>
        <taxon>Alphaproteobacteria</taxon>
        <taxon>Hyphomicrobiales</taxon>
        <taxon>Rhizobiaceae</taxon>
        <taxon>Rhizobium/Agrobacterium group</taxon>
        <taxon>Rhizobium</taxon>
    </lineage>
</organism>
<dbReference type="EMBL" id="SMTL01000002">
    <property type="protein sequence ID" value="TDK37647.1"/>
    <property type="molecule type" value="Genomic_DNA"/>
</dbReference>
<dbReference type="Gene3D" id="3.40.50.2000">
    <property type="entry name" value="Glycogen Phosphorylase B"/>
    <property type="match status" value="2"/>
</dbReference>
<protein>
    <submittedName>
        <fullName evidence="2">Glycosyl transferase</fullName>
    </submittedName>
</protein>
<keyword evidence="3" id="KW-1185">Reference proteome</keyword>
<evidence type="ECO:0000313" key="3">
    <source>
        <dbReference type="Proteomes" id="UP000295238"/>
    </source>
</evidence>
<dbReference type="PANTHER" id="PTHR21015:SF28">
    <property type="entry name" value="SLL1722 PROTEIN"/>
    <property type="match status" value="1"/>
</dbReference>
<evidence type="ECO:0000259" key="1">
    <source>
        <dbReference type="Pfam" id="PF04101"/>
    </source>
</evidence>
<reference evidence="2 3" key="1">
    <citation type="submission" date="2019-03" db="EMBL/GenBank/DDBJ databases">
        <title>Rhizobium sp. nov., an bacterium isolated from biocrust in Mu Us Desert.</title>
        <authorList>
            <person name="Lixiong L."/>
        </authorList>
    </citation>
    <scope>NUCLEOTIDE SEQUENCE [LARGE SCALE GENOMIC DNA]</scope>
    <source>
        <strain evidence="2 3">SPY-1</strain>
    </source>
</reference>
<keyword evidence="2" id="KW-0808">Transferase</keyword>
<dbReference type="OrthoDB" id="503443at2"/>
<dbReference type="AlphaFoldDB" id="A0A4R5UL46"/>
<dbReference type="SUPFAM" id="SSF53756">
    <property type="entry name" value="UDP-Glycosyltransferase/glycogen phosphorylase"/>
    <property type="match status" value="1"/>
</dbReference>
<name>A0A4R5UL46_9HYPH</name>
<proteinExistence type="predicted"/>
<dbReference type="Proteomes" id="UP000295238">
    <property type="component" value="Unassembled WGS sequence"/>
</dbReference>
<dbReference type="Pfam" id="PF04101">
    <property type="entry name" value="Glyco_tran_28_C"/>
    <property type="match status" value="1"/>
</dbReference>
<dbReference type="CDD" id="cd03785">
    <property type="entry name" value="GT28_MurG"/>
    <property type="match status" value="1"/>
</dbReference>
<evidence type="ECO:0000313" key="2">
    <source>
        <dbReference type="EMBL" id="TDK37647.1"/>
    </source>
</evidence>
<sequence length="381" mass="41147">MGRRSRVFFYVQHLLGIGHIVRASRVAEALKHAGFEVTLVTGGSMVQGFPPPGIRQVQLPAVLASNSGFSALADQQGHPVDKAFEVHRAALLLEAFQQAEPDVVIIEAFPFGRRQMRFELLPLLQAVKTAPKRPLLLSSVRDILQENRKAGRDEETIRLVNDHFDGILVHGDAGFVRLEETFPRATEFAGKIHYTGLVAPGEPSPPTERFDVVVSAGGGAVGAQLIGAALEAQQRLGDQRSWCVITGPNLPIDEFDRLNHDTPPNVTIVRFRPDLPALLTGAELSISQAGYNTVCDLLRARCRSVLVPFAAGGETEQTVRAEKLAELGLAEVVVETELTGETLAAAAQRAMAMTLDRAPALSLDGARQTARIISDLINARG</sequence>
<dbReference type="PANTHER" id="PTHR21015">
    <property type="entry name" value="UDP-N-ACETYLGLUCOSAMINE--N-ACETYLMURAMYL-(PENTAPEPTIDE) PYROPHOSPHORYL-UNDECAPRENOL N-ACETYLGLUCOSAMINE TRANSFERASE 1"/>
    <property type="match status" value="1"/>
</dbReference>
<accession>A0A4R5UL46</accession>
<feature type="domain" description="Glycosyl transferase family 28 C-terminal" evidence="1">
    <location>
        <begin position="218"/>
        <end position="356"/>
    </location>
</feature>
<dbReference type="InterPro" id="IPR007235">
    <property type="entry name" value="Glyco_trans_28_C"/>
</dbReference>
<comment type="caution">
    <text evidence="2">The sequence shown here is derived from an EMBL/GenBank/DDBJ whole genome shotgun (WGS) entry which is preliminary data.</text>
</comment>
<dbReference type="GO" id="GO:0016758">
    <property type="term" value="F:hexosyltransferase activity"/>
    <property type="evidence" value="ECO:0007669"/>
    <property type="project" value="InterPro"/>
</dbReference>